<feature type="transmembrane region" description="Helical" evidence="10">
    <location>
        <begin position="1034"/>
        <end position="1065"/>
    </location>
</feature>
<name>A0A7R8V5Q9_HERIL</name>
<organism evidence="13 14">
    <name type="scientific">Hermetia illucens</name>
    <name type="common">Black soldier fly</name>
    <dbReference type="NCBI Taxonomy" id="343691"/>
    <lineage>
        <taxon>Eukaryota</taxon>
        <taxon>Metazoa</taxon>
        <taxon>Ecdysozoa</taxon>
        <taxon>Arthropoda</taxon>
        <taxon>Hexapoda</taxon>
        <taxon>Insecta</taxon>
        <taxon>Pterygota</taxon>
        <taxon>Neoptera</taxon>
        <taxon>Endopterygota</taxon>
        <taxon>Diptera</taxon>
        <taxon>Brachycera</taxon>
        <taxon>Stratiomyomorpha</taxon>
        <taxon>Stratiomyidae</taxon>
        <taxon>Hermetiinae</taxon>
        <taxon>Hermetia</taxon>
    </lineage>
</organism>
<proteinExistence type="inferred from homology"/>
<evidence type="ECO:0000256" key="9">
    <source>
        <dbReference type="SAM" id="MobiDB-lite"/>
    </source>
</evidence>
<evidence type="ECO:0000256" key="10">
    <source>
        <dbReference type="SAM" id="Phobius"/>
    </source>
</evidence>
<keyword evidence="7 10" id="KW-1133">Transmembrane helix</keyword>
<feature type="compositionally biased region" description="Acidic residues" evidence="9">
    <location>
        <begin position="689"/>
        <end position="703"/>
    </location>
</feature>
<reference evidence="13 14" key="1">
    <citation type="submission" date="2020-11" db="EMBL/GenBank/DDBJ databases">
        <authorList>
            <person name="Wallbank WR R."/>
            <person name="Pardo Diaz C."/>
            <person name="Kozak K."/>
            <person name="Martin S."/>
            <person name="Jiggins C."/>
            <person name="Moest M."/>
            <person name="Warren A I."/>
            <person name="Generalovic N T."/>
            <person name="Byers J.R.P. K."/>
            <person name="Montejo-Kovacevich G."/>
            <person name="Yen C E."/>
        </authorList>
    </citation>
    <scope>NUCLEOTIDE SEQUENCE [LARGE SCALE GENOMIC DNA]</scope>
</reference>
<dbReference type="SUPFAM" id="SSF90123">
    <property type="entry name" value="ABC transporter transmembrane region"/>
    <property type="match status" value="2"/>
</dbReference>
<dbReference type="CDD" id="cd03244">
    <property type="entry name" value="ABCC_MRP_domain2"/>
    <property type="match status" value="1"/>
</dbReference>
<feature type="transmembrane region" description="Helical" evidence="10">
    <location>
        <begin position="341"/>
        <end position="360"/>
    </location>
</feature>
<comment type="similarity">
    <text evidence="2">Belongs to the ABC transporter superfamily. ABCC family. Conjugate transporter (TC 3.A.1.208) subfamily.</text>
</comment>
<dbReference type="FunFam" id="1.20.1560.10:FF:000026">
    <property type="entry name" value="Multidrug resistance-associated protein lethal(2)03659"/>
    <property type="match status" value="1"/>
</dbReference>
<dbReference type="PROSITE" id="PS50893">
    <property type="entry name" value="ABC_TRANSPORTER_2"/>
    <property type="match status" value="2"/>
</dbReference>
<dbReference type="InterPro" id="IPR011527">
    <property type="entry name" value="ABC1_TM_dom"/>
</dbReference>
<feature type="transmembrane region" description="Helical" evidence="10">
    <location>
        <begin position="129"/>
        <end position="149"/>
    </location>
</feature>
<evidence type="ECO:0000256" key="1">
    <source>
        <dbReference type="ARBA" id="ARBA00004141"/>
    </source>
</evidence>
<evidence type="ECO:0000256" key="8">
    <source>
        <dbReference type="ARBA" id="ARBA00023136"/>
    </source>
</evidence>
<dbReference type="Gene3D" id="1.20.1560.10">
    <property type="entry name" value="ABC transporter type 1, transmembrane domain"/>
    <property type="match status" value="2"/>
</dbReference>
<evidence type="ECO:0008006" key="15">
    <source>
        <dbReference type="Google" id="ProtNLM"/>
    </source>
</evidence>
<feature type="transmembrane region" description="Helical" evidence="10">
    <location>
        <begin position="204"/>
        <end position="225"/>
    </location>
</feature>
<feature type="compositionally biased region" description="Basic residues" evidence="9">
    <location>
        <begin position="448"/>
        <end position="465"/>
    </location>
</feature>
<dbReference type="FunFam" id="3.40.50.300:FF:000163">
    <property type="entry name" value="Multidrug resistance-associated protein member 4"/>
    <property type="match status" value="1"/>
</dbReference>
<dbReference type="Pfam" id="PF00664">
    <property type="entry name" value="ABC_membrane"/>
    <property type="match status" value="2"/>
</dbReference>
<evidence type="ECO:0000256" key="5">
    <source>
        <dbReference type="ARBA" id="ARBA00022741"/>
    </source>
</evidence>
<dbReference type="InterPro" id="IPR044746">
    <property type="entry name" value="ABCC_6TM_D1"/>
</dbReference>
<protein>
    <recommendedName>
        <fullName evidence="15">Multidrug resistance-associated protein lethal(2)03659</fullName>
    </recommendedName>
</protein>
<feature type="transmembrane region" description="Helical" evidence="10">
    <location>
        <begin position="1072"/>
        <end position="1093"/>
    </location>
</feature>
<dbReference type="SMART" id="SM00382">
    <property type="entry name" value="AAA"/>
    <property type="match status" value="2"/>
</dbReference>
<dbReference type="Pfam" id="PF00005">
    <property type="entry name" value="ABC_tran"/>
    <property type="match status" value="2"/>
</dbReference>
<feature type="transmembrane region" description="Helical" evidence="10">
    <location>
        <begin position="931"/>
        <end position="952"/>
    </location>
</feature>
<dbReference type="PROSITE" id="PS50929">
    <property type="entry name" value="ABC_TM1F"/>
    <property type="match status" value="2"/>
</dbReference>
<evidence type="ECO:0000313" key="13">
    <source>
        <dbReference type="EMBL" id="CAD7092155.1"/>
    </source>
</evidence>
<dbReference type="InterPro" id="IPR027417">
    <property type="entry name" value="P-loop_NTPase"/>
</dbReference>
<dbReference type="OMA" id="SAEMFNH"/>
<dbReference type="GO" id="GO:0005524">
    <property type="term" value="F:ATP binding"/>
    <property type="evidence" value="ECO:0007669"/>
    <property type="project" value="UniProtKB-KW"/>
</dbReference>
<evidence type="ECO:0000256" key="6">
    <source>
        <dbReference type="ARBA" id="ARBA00022840"/>
    </source>
</evidence>
<dbReference type="CDD" id="cd03250">
    <property type="entry name" value="ABCC_MRP_domain1"/>
    <property type="match status" value="1"/>
</dbReference>
<gene>
    <name evidence="13" type="ORF">HERILL_LOCUS14539</name>
</gene>
<keyword evidence="8 10" id="KW-0472">Membrane</keyword>
<evidence type="ECO:0000259" key="11">
    <source>
        <dbReference type="PROSITE" id="PS50893"/>
    </source>
</evidence>
<dbReference type="InterPro" id="IPR050173">
    <property type="entry name" value="ABC_transporter_C-like"/>
</dbReference>
<dbReference type="InParanoid" id="A0A7R8V5Q9"/>
<dbReference type="GO" id="GO:0016887">
    <property type="term" value="F:ATP hydrolysis activity"/>
    <property type="evidence" value="ECO:0007669"/>
    <property type="project" value="InterPro"/>
</dbReference>
<dbReference type="GO" id="GO:0140359">
    <property type="term" value="F:ABC-type transporter activity"/>
    <property type="evidence" value="ECO:0007669"/>
    <property type="project" value="InterPro"/>
</dbReference>
<feature type="domain" description="ABC transmembrane type-1" evidence="12">
    <location>
        <begin position="865"/>
        <end position="1101"/>
    </location>
</feature>
<feature type="transmembrane region" description="Helical" evidence="10">
    <location>
        <begin position="231"/>
        <end position="249"/>
    </location>
</feature>
<feature type="compositionally biased region" description="Basic and acidic residues" evidence="9">
    <location>
        <begin position="726"/>
        <end position="745"/>
    </location>
</feature>
<dbReference type="Gene3D" id="3.40.50.300">
    <property type="entry name" value="P-loop containing nucleotide triphosphate hydrolases"/>
    <property type="match status" value="2"/>
</dbReference>
<dbReference type="PANTHER" id="PTHR24223">
    <property type="entry name" value="ATP-BINDING CASSETTE SUB-FAMILY C"/>
    <property type="match status" value="1"/>
</dbReference>
<evidence type="ECO:0000256" key="3">
    <source>
        <dbReference type="ARBA" id="ARBA00022448"/>
    </source>
</evidence>
<feature type="region of interest" description="Disordered" evidence="9">
    <location>
        <begin position="429"/>
        <end position="474"/>
    </location>
</feature>
<sequence length="1391" mass="155314">MEAVQRELEPNPRDGANILSQIFLIWTAKIFKVGYRKVLDVTDLFRPLHSDQSDVLGDRLEATWYGQMKNKKPSLLKAVFKTFWKDLAIMAVYALISDFGVRLFQPLVLGQLLEFFKLDADAKDPDARYYWGATLVVLTAIGSLTFNHYTMTAFLTGMRIRVAVCSLIYRKALRLSRTALGETAPGKVVNLLSNDVSRFDMVSIFVNSMWSAPLLTIVIAVMLYLEIGYSGLIGMVVIAFVASLQSYTAKLSLKFRYQTAVRTDERVRFMDEIVSGIQVIKMYAWEKPFAKIISFARKLELKIVRKNTHVRALYMTFNLFTTRGAIFITLMTLALDGSEVTAAKVFVVTSYYNILSAIMAQMFVRGVAEMAEAFVSFRRLQAFLDYEEKDVNKKDFLNQFGLNVDAGDKVKENGVETLDKDIALQLRHASAKWSAPNPNATKQYDTKKKTKQSKKLKKLAKKRGSTPKQETDFKDRPTLDDVSIDFKKGKLIGIIGAVGSGKSSLLQAILEELPLKTGSVNCPGKISYACQEPWVFSATVRQNILFGQEMDRVRYDSVVKACALLKDFEQFPDGDMTIIGEKGASLSGGQKARINLARAVYRQADVYLLDDPLSAVDAHVGRHLFEEVIGPNGRLARRHVTRVLVTHQIHFLKEADWIVVLNDGQVEMQGTPSDLSKSDNDFAQLLEQDASDEEDEEEKETDDQTINSNNSRRSSTKSVPASRDTLASKEGADGEKGEKTKEQAHQMEGTSKGTVKGSISWNYVKSSGTIILPFIVVVLYAVTQVAASFSDWWVSYFTEQEEMRTFCNNNNISIEITSPFQENFEFIDNTNKISDLVQNTLNATLYEAEEVAYLPSTDFLIAIHGIVVALIFIIGILRSIGFFTMAVRASQIMHDAMFTSLIRAPMRFFDTNPSGRILNRFSKDMGAVDELLPKAILDAAQIILNMVGAIIVTTTVQPIFLALVFVLGILFWFIRKVYLKTSKNLKRLDGITRSPVFTHLAASLHGLSTIRAYGAQEQLIKEFDAHQDIHTASYFMYICTSTAFGLSLDMVCLIFLACVTFYFLIADDGSMGGAVGLAITQTMSITGLLQWGIRQTAEVANQFMAVERVLEYRDLEQEKQPAKLAPVAKDWPTAGKIEFQKVFYRYYEGAEAVLKGLSFTIHPKEKIGIVGRTGAGKSSLIGAIFRLAKVEGDILIDDINTATVALDNLRSHVSIIPQDPVLFSGTIRRNLDPFEEYPDSALWQALEAVELKDIASGPLGLQGMVATGGGNFSVGQRQLVCLARAILRNNKILVLDEATANVDPHTDGLIQKTIRERFAECTVLTIAHRLHTIMDSDRILVMNFGEVEEFDIAHTLLQKPNGLLRDMVMTTGPQESERLIEMAREKYESIA</sequence>
<evidence type="ECO:0000256" key="2">
    <source>
        <dbReference type="ARBA" id="ARBA00009726"/>
    </source>
</evidence>
<accession>A0A7R8V5Q9</accession>
<keyword evidence="4 10" id="KW-0812">Transmembrane</keyword>
<dbReference type="FunFam" id="3.40.50.300:FF:000482">
    <property type="entry name" value="Multidrug resistance-associated protein member 4"/>
    <property type="match status" value="1"/>
</dbReference>
<feature type="domain" description="ABC transporter" evidence="11">
    <location>
        <begin position="454"/>
        <end position="688"/>
    </location>
</feature>
<evidence type="ECO:0000256" key="4">
    <source>
        <dbReference type="ARBA" id="ARBA00022692"/>
    </source>
</evidence>
<feature type="transmembrane region" description="Helical" evidence="10">
    <location>
        <begin position="770"/>
        <end position="789"/>
    </location>
</feature>
<dbReference type="InterPro" id="IPR003593">
    <property type="entry name" value="AAA+_ATPase"/>
</dbReference>
<dbReference type="InterPro" id="IPR003439">
    <property type="entry name" value="ABC_transporter-like_ATP-bd"/>
</dbReference>
<evidence type="ECO:0000313" key="14">
    <source>
        <dbReference type="Proteomes" id="UP000594454"/>
    </source>
</evidence>
<dbReference type="GO" id="GO:0016020">
    <property type="term" value="C:membrane"/>
    <property type="evidence" value="ECO:0007669"/>
    <property type="project" value="UniProtKB-SubCell"/>
</dbReference>
<feature type="transmembrane region" description="Helical" evidence="10">
    <location>
        <begin position="859"/>
        <end position="887"/>
    </location>
</feature>
<dbReference type="OrthoDB" id="6500128at2759"/>
<keyword evidence="6" id="KW-0067">ATP-binding</keyword>
<dbReference type="SUPFAM" id="SSF52540">
    <property type="entry name" value="P-loop containing nucleoside triphosphate hydrolases"/>
    <property type="match status" value="2"/>
</dbReference>
<feature type="transmembrane region" description="Helical" evidence="10">
    <location>
        <begin position="87"/>
        <end position="109"/>
    </location>
</feature>
<evidence type="ECO:0000259" key="12">
    <source>
        <dbReference type="PROSITE" id="PS50929"/>
    </source>
</evidence>
<comment type="subcellular location">
    <subcellularLocation>
        <location evidence="1">Membrane</location>
        <topology evidence="1">Multi-pass membrane protein</topology>
    </subcellularLocation>
</comment>
<dbReference type="Proteomes" id="UP000594454">
    <property type="component" value="Chromosome 6"/>
</dbReference>
<keyword evidence="3" id="KW-0813">Transport</keyword>
<feature type="domain" description="ABC transporter" evidence="11">
    <location>
        <begin position="1137"/>
        <end position="1369"/>
    </location>
</feature>
<feature type="transmembrane region" description="Helical" evidence="10">
    <location>
        <begin position="958"/>
        <end position="975"/>
    </location>
</feature>
<dbReference type="InterPro" id="IPR017871">
    <property type="entry name" value="ABC_transporter-like_CS"/>
</dbReference>
<evidence type="ECO:0000256" key="7">
    <source>
        <dbReference type="ARBA" id="ARBA00022989"/>
    </source>
</evidence>
<feature type="transmembrane region" description="Helical" evidence="10">
    <location>
        <begin position="312"/>
        <end position="335"/>
    </location>
</feature>
<dbReference type="CDD" id="cd18579">
    <property type="entry name" value="ABC_6TM_ABCC_D1"/>
    <property type="match status" value="1"/>
</dbReference>
<dbReference type="EMBL" id="LR899014">
    <property type="protein sequence ID" value="CAD7092155.1"/>
    <property type="molecule type" value="Genomic_DNA"/>
</dbReference>
<keyword evidence="5" id="KW-0547">Nucleotide-binding</keyword>
<keyword evidence="14" id="KW-1185">Reference proteome</keyword>
<feature type="region of interest" description="Disordered" evidence="9">
    <location>
        <begin position="689"/>
        <end position="754"/>
    </location>
</feature>
<dbReference type="PROSITE" id="PS00211">
    <property type="entry name" value="ABC_TRANSPORTER_1"/>
    <property type="match status" value="2"/>
</dbReference>
<feature type="domain" description="ABC transmembrane type-1" evidence="12">
    <location>
        <begin position="103"/>
        <end position="363"/>
    </location>
</feature>
<dbReference type="PANTHER" id="PTHR24223:SF456">
    <property type="entry name" value="MULTIDRUG RESISTANCE-ASSOCIATED PROTEIN LETHAL(2)03659"/>
    <property type="match status" value="1"/>
</dbReference>
<dbReference type="InterPro" id="IPR036640">
    <property type="entry name" value="ABC1_TM_sf"/>
</dbReference>